<evidence type="ECO:0000256" key="5">
    <source>
        <dbReference type="SAM" id="MobiDB-lite"/>
    </source>
</evidence>
<dbReference type="Proteomes" id="UP000694867">
    <property type="component" value="Unplaced"/>
</dbReference>
<feature type="domain" description="RanBP2-type" evidence="6">
    <location>
        <begin position="4"/>
        <end position="35"/>
    </location>
</feature>
<evidence type="ECO:0000256" key="4">
    <source>
        <dbReference type="PROSITE-ProRule" id="PRU00322"/>
    </source>
</evidence>
<dbReference type="InterPro" id="IPR001876">
    <property type="entry name" value="Znf_RanBP2"/>
</dbReference>
<evidence type="ECO:0000256" key="3">
    <source>
        <dbReference type="ARBA" id="ARBA00022833"/>
    </source>
</evidence>
<keyword evidence="2 4" id="KW-0863">Zinc-finger</keyword>
<dbReference type="KEGG" id="goe:100898726"/>
<dbReference type="GO" id="GO:0008270">
    <property type="term" value="F:zinc ion binding"/>
    <property type="evidence" value="ECO:0007669"/>
    <property type="project" value="UniProtKB-KW"/>
</dbReference>
<organism evidence="7 8">
    <name type="scientific">Galendromus occidentalis</name>
    <name type="common">western predatory mite</name>
    <dbReference type="NCBI Taxonomy" id="34638"/>
    <lineage>
        <taxon>Eukaryota</taxon>
        <taxon>Metazoa</taxon>
        <taxon>Ecdysozoa</taxon>
        <taxon>Arthropoda</taxon>
        <taxon>Chelicerata</taxon>
        <taxon>Arachnida</taxon>
        <taxon>Acari</taxon>
        <taxon>Parasitiformes</taxon>
        <taxon>Mesostigmata</taxon>
        <taxon>Gamasina</taxon>
        <taxon>Phytoseioidea</taxon>
        <taxon>Phytoseiidae</taxon>
        <taxon>Typhlodrominae</taxon>
        <taxon>Galendromus</taxon>
    </lineage>
</organism>
<reference evidence="8" key="1">
    <citation type="submission" date="2025-08" db="UniProtKB">
        <authorList>
            <consortium name="RefSeq"/>
        </authorList>
    </citation>
    <scope>IDENTIFICATION</scope>
</reference>
<evidence type="ECO:0000313" key="7">
    <source>
        <dbReference type="Proteomes" id="UP000694867"/>
    </source>
</evidence>
<evidence type="ECO:0000256" key="1">
    <source>
        <dbReference type="ARBA" id="ARBA00022723"/>
    </source>
</evidence>
<keyword evidence="1" id="KW-0479">Metal-binding</keyword>
<accession>A0AAJ6QMH1</accession>
<dbReference type="GeneID" id="100898726"/>
<dbReference type="RefSeq" id="XP_003737572.1">
    <property type="nucleotide sequence ID" value="XM_003737524.2"/>
</dbReference>
<gene>
    <name evidence="8" type="primary">LOC100898726</name>
</gene>
<keyword evidence="3" id="KW-0862">Zinc</keyword>
<dbReference type="PROSITE" id="PS01358">
    <property type="entry name" value="ZF_RANBP2_1"/>
    <property type="match status" value="2"/>
</dbReference>
<protein>
    <submittedName>
        <fullName evidence="8">Uncharacterized protein LOC100898726</fullName>
    </submittedName>
</protein>
<proteinExistence type="predicted"/>
<feature type="region of interest" description="Disordered" evidence="5">
    <location>
        <begin position="67"/>
        <end position="88"/>
    </location>
</feature>
<keyword evidence="7" id="KW-1185">Reference proteome</keyword>
<sequence length="222" mass="25045">MGSTSSVLQWHCQHCRAINTTENAICVRCGSRRGAYHDKRPPPVPSRQFKISKRNIVFESHLYDDAEGCDPPPVPAHKSTELKEPSSSHLYAELDPEEEDNNGEYAVLEYPEPPNMYPGRQPAKQEPIYGVINKVRKPPPLPPPHAYRAQQEGVYYSEVIEEDLDHLPPPLPPHKGEMDLSNEIGKWYCLNCRIWNTSRDSSCVYCAMPFSDDVVATGTGSR</sequence>
<evidence type="ECO:0000313" key="8">
    <source>
        <dbReference type="RefSeq" id="XP_003737572.1"/>
    </source>
</evidence>
<dbReference type="PROSITE" id="PS50199">
    <property type="entry name" value="ZF_RANBP2_2"/>
    <property type="match status" value="2"/>
</dbReference>
<evidence type="ECO:0000259" key="6">
    <source>
        <dbReference type="PROSITE" id="PS50199"/>
    </source>
</evidence>
<name>A0AAJ6QMH1_9ACAR</name>
<evidence type="ECO:0000256" key="2">
    <source>
        <dbReference type="ARBA" id="ARBA00022771"/>
    </source>
</evidence>
<feature type="domain" description="RanBP2-type" evidence="6">
    <location>
        <begin position="183"/>
        <end position="212"/>
    </location>
</feature>
<dbReference type="AlphaFoldDB" id="A0AAJ6QMH1"/>
<dbReference type="SMART" id="SM00547">
    <property type="entry name" value="ZnF_RBZ"/>
    <property type="match status" value="2"/>
</dbReference>